<sequence length="115" mass="12629">MGHSFDRSLSSSERKFGVAVIIYGIRAFRPPRALELGNWVKGLMDADEFLLNPVLGTALIDLYAKCGSIAQAVDIFGMMKGKDRVLFNTIISGLAMNKHVRATCGIFGQMEKYGI</sequence>
<comment type="caution">
    <text evidence="3">The sequence shown here is derived from an EMBL/GenBank/DDBJ whole genome shotgun (WGS) entry which is preliminary data.</text>
</comment>
<dbReference type="Proteomes" id="UP001341840">
    <property type="component" value="Unassembled WGS sequence"/>
</dbReference>
<dbReference type="Gene3D" id="1.25.40.10">
    <property type="entry name" value="Tetratricopeptide repeat domain"/>
    <property type="match status" value="1"/>
</dbReference>
<evidence type="ECO:0008006" key="5">
    <source>
        <dbReference type="Google" id="ProtNLM"/>
    </source>
</evidence>
<dbReference type="PANTHER" id="PTHR47926:SF446">
    <property type="entry name" value="PENTACOTRIPEPTIDE-REPEAT REGION OF PRORP DOMAIN-CONTAINING PROTEIN"/>
    <property type="match status" value="1"/>
</dbReference>
<dbReference type="PROSITE" id="PS51375">
    <property type="entry name" value="PPR"/>
    <property type="match status" value="1"/>
</dbReference>
<evidence type="ECO:0000256" key="2">
    <source>
        <dbReference type="PROSITE-ProRule" id="PRU00708"/>
    </source>
</evidence>
<keyword evidence="4" id="KW-1185">Reference proteome</keyword>
<organism evidence="3 4">
    <name type="scientific">Stylosanthes scabra</name>
    <dbReference type="NCBI Taxonomy" id="79078"/>
    <lineage>
        <taxon>Eukaryota</taxon>
        <taxon>Viridiplantae</taxon>
        <taxon>Streptophyta</taxon>
        <taxon>Embryophyta</taxon>
        <taxon>Tracheophyta</taxon>
        <taxon>Spermatophyta</taxon>
        <taxon>Magnoliopsida</taxon>
        <taxon>eudicotyledons</taxon>
        <taxon>Gunneridae</taxon>
        <taxon>Pentapetalae</taxon>
        <taxon>rosids</taxon>
        <taxon>fabids</taxon>
        <taxon>Fabales</taxon>
        <taxon>Fabaceae</taxon>
        <taxon>Papilionoideae</taxon>
        <taxon>50 kb inversion clade</taxon>
        <taxon>dalbergioids sensu lato</taxon>
        <taxon>Dalbergieae</taxon>
        <taxon>Pterocarpus clade</taxon>
        <taxon>Stylosanthes</taxon>
    </lineage>
</organism>
<dbReference type="InterPro" id="IPR046960">
    <property type="entry name" value="PPR_At4g14850-like_plant"/>
</dbReference>
<evidence type="ECO:0000313" key="3">
    <source>
        <dbReference type="EMBL" id="MED6108237.1"/>
    </source>
</evidence>
<evidence type="ECO:0000313" key="4">
    <source>
        <dbReference type="Proteomes" id="UP001341840"/>
    </source>
</evidence>
<dbReference type="EMBL" id="JASCZI010000072">
    <property type="protein sequence ID" value="MED6108237.1"/>
    <property type="molecule type" value="Genomic_DNA"/>
</dbReference>
<dbReference type="PANTHER" id="PTHR47926">
    <property type="entry name" value="PENTATRICOPEPTIDE REPEAT-CONTAINING PROTEIN"/>
    <property type="match status" value="1"/>
</dbReference>
<dbReference type="InterPro" id="IPR011990">
    <property type="entry name" value="TPR-like_helical_dom_sf"/>
</dbReference>
<evidence type="ECO:0000256" key="1">
    <source>
        <dbReference type="ARBA" id="ARBA00022737"/>
    </source>
</evidence>
<proteinExistence type="predicted"/>
<gene>
    <name evidence="3" type="ORF">PIB30_021693</name>
</gene>
<dbReference type="NCBIfam" id="TIGR00756">
    <property type="entry name" value="PPR"/>
    <property type="match status" value="1"/>
</dbReference>
<name>A0ABU6Q9K1_9FABA</name>
<accession>A0ABU6Q9K1</accession>
<dbReference type="InterPro" id="IPR002885">
    <property type="entry name" value="PPR_rpt"/>
</dbReference>
<protein>
    <recommendedName>
        <fullName evidence="5">Pentatricopeptide repeat-containing protein</fullName>
    </recommendedName>
</protein>
<keyword evidence="1" id="KW-0677">Repeat</keyword>
<feature type="repeat" description="PPR" evidence="2">
    <location>
        <begin position="83"/>
        <end position="115"/>
    </location>
</feature>
<reference evidence="3 4" key="1">
    <citation type="journal article" date="2023" name="Plants (Basel)">
        <title>Bridging the Gap: Combining Genomics and Transcriptomics Approaches to Understand Stylosanthes scabra, an Orphan Legume from the Brazilian Caatinga.</title>
        <authorList>
            <person name="Ferreira-Neto J.R.C."/>
            <person name="da Silva M.D."/>
            <person name="Binneck E."/>
            <person name="de Melo N.F."/>
            <person name="da Silva R.H."/>
            <person name="de Melo A.L.T.M."/>
            <person name="Pandolfi V."/>
            <person name="Bustamante F.O."/>
            <person name="Brasileiro-Vidal A.C."/>
            <person name="Benko-Iseppon A.M."/>
        </authorList>
    </citation>
    <scope>NUCLEOTIDE SEQUENCE [LARGE SCALE GENOMIC DNA]</scope>
    <source>
        <tissue evidence="3">Leaves</tissue>
    </source>
</reference>
<dbReference type="Pfam" id="PF01535">
    <property type="entry name" value="PPR"/>
    <property type="match status" value="2"/>
</dbReference>